<dbReference type="RefSeq" id="WP_201103899.1">
    <property type="nucleotide sequence ID" value="NZ_CP067977.1"/>
</dbReference>
<dbReference type="EMBL" id="CP067977">
    <property type="protein sequence ID" value="QQQ19548.1"/>
    <property type="molecule type" value="Genomic_DNA"/>
</dbReference>
<reference evidence="1 2" key="1">
    <citation type="submission" date="2021-01" db="EMBL/GenBank/DDBJ databases">
        <title>Brevundimonas vitis sp. nov., an bacterium isolated from grape (Vitis vinifera).</title>
        <authorList>
            <person name="Jiang L."/>
            <person name="Lee J."/>
        </authorList>
    </citation>
    <scope>NUCLEOTIDE SEQUENCE [LARGE SCALE GENOMIC DNA]</scope>
    <source>
        <strain evidence="1 2">GRTSA-9</strain>
    </source>
</reference>
<name>A0ABX7BS43_9CAUL</name>
<sequence length="213" mass="23717">MTRGFAVVQTLLVIASAIACGWYATTKSMHFPLALRDQFWVCETGYTLPQPSLDAFWDSEYSSALRAAREPSLYLASLDAEAVPVEVVRFTWLRSFHNPVVVRIDASADGTMRMTATETYNGALVDGRGYRRVSRVLSADEAVALRSLLETDRLAQAAPIGCEEGLDGAQWLIERSGRGHYDLWRRWSPDSGPVHEVGLMMLKLTGWSVEPVY</sequence>
<gene>
    <name evidence="1" type="ORF">JIP62_05500</name>
</gene>
<evidence type="ECO:0000313" key="1">
    <source>
        <dbReference type="EMBL" id="QQQ19548.1"/>
    </source>
</evidence>
<keyword evidence="2" id="KW-1185">Reference proteome</keyword>
<evidence type="ECO:0000313" key="2">
    <source>
        <dbReference type="Proteomes" id="UP000595448"/>
    </source>
</evidence>
<organism evidence="1 2">
    <name type="scientific">Brevundimonas vitisensis</name>
    <dbReference type="NCBI Taxonomy" id="2800818"/>
    <lineage>
        <taxon>Bacteria</taxon>
        <taxon>Pseudomonadati</taxon>
        <taxon>Pseudomonadota</taxon>
        <taxon>Alphaproteobacteria</taxon>
        <taxon>Caulobacterales</taxon>
        <taxon>Caulobacteraceae</taxon>
        <taxon>Brevundimonas</taxon>
    </lineage>
</organism>
<dbReference type="Proteomes" id="UP000595448">
    <property type="component" value="Chromosome"/>
</dbReference>
<dbReference type="PROSITE" id="PS51257">
    <property type="entry name" value="PROKAR_LIPOPROTEIN"/>
    <property type="match status" value="1"/>
</dbReference>
<proteinExistence type="predicted"/>
<protein>
    <submittedName>
        <fullName evidence="1">Uncharacterized protein</fullName>
    </submittedName>
</protein>
<accession>A0ABX7BS43</accession>